<name>A0ABQ2E0F0_9ACTN</name>
<reference evidence="3" key="1">
    <citation type="journal article" date="2019" name="Int. J. Syst. Evol. Microbiol.">
        <title>The Global Catalogue of Microorganisms (GCM) 10K type strain sequencing project: providing services to taxonomists for standard genome sequencing and annotation.</title>
        <authorList>
            <consortium name="The Broad Institute Genomics Platform"/>
            <consortium name="The Broad Institute Genome Sequencing Center for Infectious Disease"/>
            <person name="Wu L."/>
            <person name="Ma J."/>
        </authorList>
    </citation>
    <scope>NUCLEOTIDE SEQUENCE [LARGE SCALE GENOMIC DNA]</scope>
    <source>
        <strain evidence="3">CGMCC 4.7275</strain>
    </source>
</reference>
<evidence type="ECO:0000256" key="1">
    <source>
        <dbReference type="SAM" id="Phobius"/>
    </source>
</evidence>
<comment type="caution">
    <text evidence="2">The sequence shown here is derived from an EMBL/GenBank/DDBJ whole genome shotgun (WGS) entry which is preliminary data.</text>
</comment>
<feature type="transmembrane region" description="Helical" evidence="1">
    <location>
        <begin position="81"/>
        <end position="101"/>
    </location>
</feature>
<accession>A0ABQ2E0F0</accession>
<protein>
    <recommendedName>
        <fullName evidence="4">DUF3159 domain-containing protein</fullName>
    </recommendedName>
</protein>
<dbReference type="RefSeq" id="WP_189106528.1">
    <property type="nucleotide sequence ID" value="NZ_BMMV01000004.1"/>
</dbReference>
<dbReference type="EMBL" id="BMMV01000004">
    <property type="protein sequence ID" value="GGJ84300.1"/>
    <property type="molecule type" value="Genomic_DNA"/>
</dbReference>
<evidence type="ECO:0008006" key="4">
    <source>
        <dbReference type="Google" id="ProtNLM"/>
    </source>
</evidence>
<feature type="transmembrane region" description="Helical" evidence="1">
    <location>
        <begin position="122"/>
        <end position="143"/>
    </location>
</feature>
<feature type="transmembrane region" description="Helical" evidence="1">
    <location>
        <begin position="149"/>
        <end position="172"/>
    </location>
</feature>
<keyword evidence="1" id="KW-0472">Membrane</keyword>
<sequence>MGYLRGFTPWVVYGLVSSFDWRGGALAGLLTGLFLFIQDRRRGIAADAQILDVSTVVYFAGLVALAFAAPDSPLKPYADVLSFGWLALTAWGSLLIGRPFTLGIARLTTPPEYWDQPEFVRINVVITTVWAGAFTALGISLAVCVLADAPGWVGVAVHVAGLAAPVTFTSLYSARAQARAEALAAAS</sequence>
<gene>
    <name evidence="2" type="ORF">GCM10011583_14940</name>
</gene>
<keyword evidence="1" id="KW-1133">Transmembrane helix</keyword>
<feature type="transmembrane region" description="Helical" evidence="1">
    <location>
        <begin position="50"/>
        <end position="69"/>
    </location>
</feature>
<organism evidence="2 3">
    <name type="scientific">Streptomyces camponoticapitis</name>
    <dbReference type="NCBI Taxonomy" id="1616125"/>
    <lineage>
        <taxon>Bacteria</taxon>
        <taxon>Bacillati</taxon>
        <taxon>Actinomycetota</taxon>
        <taxon>Actinomycetes</taxon>
        <taxon>Kitasatosporales</taxon>
        <taxon>Streptomycetaceae</taxon>
        <taxon>Streptomyces</taxon>
    </lineage>
</organism>
<keyword evidence="3" id="KW-1185">Reference proteome</keyword>
<keyword evidence="1" id="KW-0812">Transmembrane</keyword>
<evidence type="ECO:0000313" key="3">
    <source>
        <dbReference type="Proteomes" id="UP000660265"/>
    </source>
</evidence>
<feature type="transmembrane region" description="Helical" evidence="1">
    <location>
        <begin position="20"/>
        <end position="38"/>
    </location>
</feature>
<evidence type="ECO:0000313" key="2">
    <source>
        <dbReference type="EMBL" id="GGJ84300.1"/>
    </source>
</evidence>
<proteinExistence type="predicted"/>
<dbReference type="Proteomes" id="UP000660265">
    <property type="component" value="Unassembled WGS sequence"/>
</dbReference>